<dbReference type="RefSeq" id="XP_014158935.1">
    <property type="nucleotide sequence ID" value="XM_014303460.1"/>
</dbReference>
<feature type="compositionally biased region" description="Low complexity" evidence="1">
    <location>
        <begin position="13"/>
        <end position="25"/>
    </location>
</feature>
<keyword evidence="3" id="KW-1185">Reference proteome</keyword>
<evidence type="ECO:0000313" key="3">
    <source>
        <dbReference type="Proteomes" id="UP000054560"/>
    </source>
</evidence>
<protein>
    <submittedName>
        <fullName evidence="2">Uncharacterized protein</fullName>
    </submittedName>
</protein>
<proteinExistence type="predicted"/>
<dbReference type="AlphaFoldDB" id="A0A0L0G9V0"/>
<reference evidence="2 3" key="1">
    <citation type="submission" date="2011-02" db="EMBL/GenBank/DDBJ databases">
        <title>The Genome Sequence of Sphaeroforma arctica JP610.</title>
        <authorList>
            <consortium name="The Broad Institute Genome Sequencing Platform"/>
            <person name="Russ C."/>
            <person name="Cuomo C."/>
            <person name="Young S.K."/>
            <person name="Zeng Q."/>
            <person name="Gargeya S."/>
            <person name="Alvarado L."/>
            <person name="Berlin A."/>
            <person name="Chapman S.B."/>
            <person name="Chen Z."/>
            <person name="Freedman E."/>
            <person name="Gellesch M."/>
            <person name="Goldberg J."/>
            <person name="Griggs A."/>
            <person name="Gujja S."/>
            <person name="Heilman E."/>
            <person name="Heiman D."/>
            <person name="Howarth C."/>
            <person name="Mehta T."/>
            <person name="Neiman D."/>
            <person name="Pearson M."/>
            <person name="Roberts A."/>
            <person name="Saif S."/>
            <person name="Shea T."/>
            <person name="Shenoy N."/>
            <person name="Sisk P."/>
            <person name="Stolte C."/>
            <person name="Sykes S."/>
            <person name="White J."/>
            <person name="Yandava C."/>
            <person name="Burger G."/>
            <person name="Gray M.W."/>
            <person name="Holland P.W.H."/>
            <person name="King N."/>
            <person name="Lang F.B.F."/>
            <person name="Roger A.J."/>
            <person name="Ruiz-Trillo I."/>
            <person name="Haas B."/>
            <person name="Nusbaum C."/>
            <person name="Birren B."/>
        </authorList>
    </citation>
    <scope>NUCLEOTIDE SEQUENCE [LARGE SCALE GENOMIC DNA]</scope>
    <source>
        <strain evidence="2 3">JP610</strain>
    </source>
</reference>
<organism evidence="2 3">
    <name type="scientific">Sphaeroforma arctica JP610</name>
    <dbReference type="NCBI Taxonomy" id="667725"/>
    <lineage>
        <taxon>Eukaryota</taxon>
        <taxon>Ichthyosporea</taxon>
        <taxon>Ichthyophonida</taxon>
        <taxon>Sphaeroforma</taxon>
    </lineage>
</organism>
<dbReference type="EMBL" id="KQ241724">
    <property type="protein sequence ID" value="KNC85033.1"/>
    <property type="molecule type" value="Genomic_DNA"/>
</dbReference>
<sequence>MGMTANANGVNNSPTGEPTPGSSSSLHTPNGVTIQASAIRLEIDKSTCQGNCFLVSWFISKLEATTPVAIGSLHRMRVGIYDQQLERRMPLVDTELRERCDQATNECGGDEGCEETQISQYISELEIMRSRLVDKANETVVFKLLTTSEFLKLSIDSSFKMENCDIIQFTTQCRDMFLAKSMQLCQYPALVRYVLDSADATEKTKVVLNEILDSKTQITKHYTDPEQFNRVIIDLRHISVDYLLEKILNDMENKAFNVEVLTERMHRTMQVLEERYRHTDKENP</sequence>
<name>A0A0L0G9V0_9EUKA</name>
<feature type="compositionally biased region" description="Polar residues" evidence="1">
    <location>
        <begin position="1"/>
        <end position="12"/>
    </location>
</feature>
<dbReference type="GeneID" id="25903262"/>
<dbReference type="Proteomes" id="UP000054560">
    <property type="component" value="Unassembled WGS sequence"/>
</dbReference>
<gene>
    <name evidence="2" type="ORF">SARC_02758</name>
</gene>
<evidence type="ECO:0000256" key="1">
    <source>
        <dbReference type="SAM" id="MobiDB-lite"/>
    </source>
</evidence>
<accession>A0A0L0G9V0</accession>
<evidence type="ECO:0000313" key="2">
    <source>
        <dbReference type="EMBL" id="KNC85033.1"/>
    </source>
</evidence>
<feature type="region of interest" description="Disordered" evidence="1">
    <location>
        <begin position="1"/>
        <end position="30"/>
    </location>
</feature>